<dbReference type="EMBL" id="CP096566">
    <property type="protein sequence ID" value="UPU46397.1"/>
    <property type="molecule type" value="Genomic_DNA"/>
</dbReference>
<keyword evidence="2" id="KW-1185">Reference proteome</keyword>
<dbReference type="SUPFAM" id="SSF81301">
    <property type="entry name" value="Nucleotidyltransferase"/>
    <property type="match status" value="1"/>
</dbReference>
<geneLocation type="plasmid" evidence="1 2">
    <name>pdjl-6-3</name>
</geneLocation>
<organism evidence="1 2">
    <name type="scientific">Rhodococcus qingshengii JCM 15477</name>
    <dbReference type="NCBI Taxonomy" id="1303681"/>
    <lineage>
        <taxon>Bacteria</taxon>
        <taxon>Bacillati</taxon>
        <taxon>Actinomycetota</taxon>
        <taxon>Actinomycetes</taxon>
        <taxon>Mycobacteriales</taxon>
        <taxon>Nocardiaceae</taxon>
        <taxon>Rhodococcus</taxon>
        <taxon>Rhodococcus erythropolis group</taxon>
    </lineage>
</organism>
<dbReference type="Pfam" id="PF18144">
    <property type="entry name" value="SMODS"/>
    <property type="match status" value="1"/>
</dbReference>
<dbReference type="RefSeq" id="WP_064075715.1">
    <property type="nucleotide sequence ID" value="NZ_CP096566.1"/>
</dbReference>
<dbReference type="InterPro" id="IPR043519">
    <property type="entry name" value="NT_sf"/>
</dbReference>
<dbReference type="AlphaFoldDB" id="A0AB38RLV4"/>
<sequence>MTTARGWLSELTDYYTPSPTQFDYASSHRYAIEARLNAQLGVHQMFEIGSLRHGTGVWYHSDADYLVSLKGERPLGPLTTLEKVKTQLQLRFHGTLIVIRQPAVVCRFSDGDVEVVPGYPSSTGVGYWIANPAGGWMLTHPKEHNKYVNAVNSKHNGAVKRLVRQVKVWKYQRNVPVSSCYLEMRTAKHMDGETAYSPLWDLYLTLKKMRDAELAAMNDPTGLGSRFGAVSSDSNRENAMSKLNRAVKRAHNAKEFEEAGEHNKSIEQLKLLFNK</sequence>
<protein>
    <submittedName>
        <fullName evidence="1">Nucleotidyltransferase</fullName>
    </submittedName>
</protein>
<name>A0AB38RLV4_RHOSG</name>
<evidence type="ECO:0000313" key="2">
    <source>
        <dbReference type="Proteomes" id="UP000831484"/>
    </source>
</evidence>
<keyword evidence="1" id="KW-0614">Plasmid</keyword>
<evidence type="ECO:0000313" key="1">
    <source>
        <dbReference type="EMBL" id="UPU46397.1"/>
    </source>
</evidence>
<gene>
    <name evidence="1" type="ORF">M0639_30595</name>
</gene>
<reference evidence="2" key="1">
    <citation type="journal article" date="2022" name="Environ. Microbiol.">
        <title>Functional analysis, diversity, and distribution of carbendazim hydrolases MheI and CbmA, responsible for the initial step in carbendazim degradation.</title>
        <authorList>
            <person name="Zhang M."/>
            <person name="Bai X."/>
            <person name="Li Q."/>
            <person name="Zhang L."/>
            <person name="Zhu Q."/>
            <person name="Gao S."/>
            <person name="Ke Z."/>
            <person name="Jiang M."/>
            <person name="Hu J."/>
            <person name="Qiu J."/>
            <person name="Hong Q."/>
        </authorList>
    </citation>
    <scope>NUCLEOTIDE SEQUENCE [LARGE SCALE GENOMIC DNA]</scope>
    <source>
        <strain evidence="2">djl-6</strain>
    </source>
</reference>
<dbReference type="Proteomes" id="UP000831484">
    <property type="component" value="Plasmid pdjl-6-3"/>
</dbReference>
<accession>A0AB38RLV4</accession>
<proteinExistence type="predicted"/>